<keyword evidence="5" id="KW-1185">Reference proteome</keyword>
<keyword evidence="1 2" id="KW-0597">Phosphoprotein</keyword>
<dbReference type="RefSeq" id="WP_323306997.1">
    <property type="nucleotide sequence ID" value="NZ_JAYGHT010000161.1"/>
</dbReference>
<dbReference type="InterPro" id="IPR050595">
    <property type="entry name" value="Bact_response_regulator"/>
</dbReference>
<proteinExistence type="predicted"/>
<evidence type="ECO:0000313" key="5">
    <source>
        <dbReference type="Proteomes" id="UP001301728"/>
    </source>
</evidence>
<dbReference type="SUPFAM" id="SSF52172">
    <property type="entry name" value="CheY-like"/>
    <property type="match status" value="1"/>
</dbReference>
<dbReference type="EMBL" id="JAYGHT010000161">
    <property type="protein sequence ID" value="MEA5522309.1"/>
    <property type="molecule type" value="Genomic_DNA"/>
</dbReference>
<dbReference type="Pfam" id="PF00072">
    <property type="entry name" value="Response_reg"/>
    <property type="match status" value="1"/>
</dbReference>
<dbReference type="Proteomes" id="UP001301728">
    <property type="component" value="Unassembled WGS sequence"/>
</dbReference>
<organism evidence="4 5">
    <name type="scientific">Limnoraphis robusta CCNP1315</name>
    <dbReference type="NCBI Taxonomy" id="3110306"/>
    <lineage>
        <taxon>Bacteria</taxon>
        <taxon>Bacillati</taxon>
        <taxon>Cyanobacteriota</taxon>
        <taxon>Cyanophyceae</taxon>
        <taxon>Oscillatoriophycideae</taxon>
        <taxon>Oscillatoriales</taxon>
        <taxon>Sirenicapillariaceae</taxon>
        <taxon>Limnoraphis</taxon>
    </lineage>
</organism>
<feature type="modified residue" description="4-aspartylphosphate" evidence="2">
    <location>
        <position position="54"/>
    </location>
</feature>
<dbReference type="PROSITE" id="PS50110">
    <property type="entry name" value="RESPONSE_REGULATORY"/>
    <property type="match status" value="1"/>
</dbReference>
<comment type="caution">
    <text evidence="4">The sequence shown here is derived from an EMBL/GenBank/DDBJ whole genome shotgun (WGS) entry which is preliminary data.</text>
</comment>
<dbReference type="PANTHER" id="PTHR44591">
    <property type="entry name" value="STRESS RESPONSE REGULATOR PROTEIN 1"/>
    <property type="match status" value="1"/>
</dbReference>
<evidence type="ECO:0000256" key="1">
    <source>
        <dbReference type="ARBA" id="ARBA00022553"/>
    </source>
</evidence>
<evidence type="ECO:0000313" key="4">
    <source>
        <dbReference type="EMBL" id="MEA5522309.1"/>
    </source>
</evidence>
<name>A0ABU5U547_9CYAN</name>
<reference evidence="4 5" key="1">
    <citation type="submission" date="2023-12" db="EMBL/GenBank/DDBJ databases">
        <title>Baltic Sea Cyanobacteria.</title>
        <authorList>
            <person name="Delbaje E."/>
            <person name="Fewer D.P."/>
            <person name="Shishido T.K."/>
        </authorList>
    </citation>
    <scope>NUCLEOTIDE SEQUENCE [LARGE SCALE GENOMIC DNA]</scope>
    <source>
        <strain evidence="4 5">CCNP 1315</strain>
    </source>
</reference>
<dbReference type="PANTHER" id="PTHR44591:SF22">
    <property type="entry name" value="CHEY SUBFAMILY"/>
    <property type="match status" value="1"/>
</dbReference>
<gene>
    <name evidence="4" type="ORF">VB854_25555</name>
</gene>
<protein>
    <submittedName>
        <fullName evidence="4">Response regulator</fullName>
    </submittedName>
</protein>
<dbReference type="InterPro" id="IPR001789">
    <property type="entry name" value="Sig_transdc_resp-reg_receiver"/>
</dbReference>
<evidence type="ECO:0000256" key="2">
    <source>
        <dbReference type="PROSITE-ProRule" id="PRU00169"/>
    </source>
</evidence>
<dbReference type="SMART" id="SM00448">
    <property type="entry name" value="REC"/>
    <property type="match status" value="1"/>
</dbReference>
<feature type="domain" description="Response regulatory" evidence="3">
    <location>
        <begin position="5"/>
        <end position="121"/>
    </location>
</feature>
<sequence>MPDITVLLADDEPHVTHVMARAVRAAGMEVLTAEDGEEAYELATEHRPQLIVTDLQMPYMSGIDLAAKLNGNNELCRIPVILLSARGYVVENEAKQLSNIRMVIEKPFSARDVVAKIRDLLGLAEPGLRQSA</sequence>
<evidence type="ECO:0000259" key="3">
    <source>
        <dbReference type="PROSITE" id="PS50110"/>
    </source>
</evidence>
<dbReference type="Gene3D" id="3.40.50.2300">
    <property type="match status" value="1"/>
</dbReference>
<dbReference type="InterPro" id="IPR011006">
    <property type="entry name" value="CheY-like_superfamily"/>
</dbReference>
<accession>A0ABU5U547</accession>